<keyword evidence="1" id="KW-1133">Transmembrane helix</keyword>
<comment type="caution">
    <text evidence="2">The sequence shown here is derived from an EMBL/GenBank/DDBJ whole genome shotgun (WGS) entry which is preliminary data.</text>
</comment>
<proteinExistence type="predicted"/>
<name>A0ABQ6NV94_9BACL</name>
<keyword evidence="1" id="KW-0812">Transmembrane</keyword>
<protein>
    <submittedName>
        <fullName evidence="2">Uncharacterized protein</fullName>
    </submittedName>
</protein>
<feature type="transmembrane region" description="Helical" evidence="1">
    <location>
        <begin position="33"/>
        <end position="50"/>
    </location>
</feature>
<accession>A0ABQ6NV94</accession>
<gene>
    <name evidence="2" type="ORF">PghCCS26_50240</name>
</gene>
<keyword evidence="3" id="KW-1185">Reference proteome</keyword>
<evidence type="ECO:0000313" key="2">
    <source>
        <dbReference type="EMBL" id="GMK47894.1"/>
    </source>
</evidence>
<evidence type="ECO:0000313" key="3">
    <source>
        <dbReference type="Proteomes" id="UP001285921"/>
    </source>
</evidence>
<dbReference type="EMBL" id="BTCL01000023">
    <property type="protein sequence ID" value="GMK47894.1"/>
    <property type="molecule type" value="Genomic_DNA"/>
</dbReference>
<feature type="transmembrane region" description="Helical" evidence="1">
    <location>
        <begin position="6"/>
        <end position="21"/>
    </location>
</feature>
<reference evidence="2 3" key="1">
    <citation type="submission" date="2023-05" db="EMBL/GenBank/DDBJ databases">
        <title>Draft genome of Paenibacillus sp. CCS26.</title>
        <authorList>
            <person name="Akita H."/>
            <person name="Shinto Y."/>
            <person name="Kimura Z."/>
        </authorList>
    </citation>
    <scope>NUCLEOTIDE SEQUENCE [LARGE SCALE GENOMIC DNA]</scope>
    <source>
        <strain evidence="2 3">CCS26</strain>
    </source>
</reference>
<keyword evidence="1" id="KW-0472">Membrane</keyword>
<dbReference type="Proteomes" id="UP001285921">
    <property type="component" value="Unassembled WGS sequence"/>
</dbReference>
<sequence length="73" mass="8591">MRLQFIVFIAFSISLILWLEWPKLKKWGVKEKAVFFSLLAVICIFMFVDVPDTPGTPTLDEFLFKPLKRFVQP</sequence>
<evidence type="ECO:0000256" key="1">
    <source>
        <dbReference type="SAM" id="Phobius"/>
    </source>
</evidence>
<dbReference type="RefSeq" id="WP_127490929.1">
    <property type="nucleotide sequence ID" value="NZ_BTCL01000023.1"/>
</dbReference>
<organism evidence="2 3">
    <name type="scientific">Paenibacillus glycanilyticus</name>
    <dbReference type="NCBI Taxonomy" id="126569"/>
    <lineage>
        <taxon>Bacteria</taxon>
        <taxon>Bacillati</taxon>
        <taxon>Bacillota</taxon>
        <taxon>Bacilli</taxon>
        <taxon>Bacillales</taxon>
        <taxon>Paenibacillaceae</taxon>
        <taxon>Paenibacillus</taxon>
    </lineage>
</organism>